<organism evidence="4">
    <name type="scientific">Tetraodon nigroviridis</name>
    <name type="common">Spotted green pufferfish</name>
    <name type="synonym">Chelonodon nigroviridis</name>
    <dbReference type="NCBI Taxonomy" id="99883"/>
    <lineage>
        <taxon>Eukaryota</taxon>
        <taxon>Metazoa</taxon>
        <taxon>Chordata</taxon>
        <taxon>Craniata</taxon>
        <taxon>Vertebrata</taxon>
        <taxon>Euteleostomi</taxon>
        <taxon>Actinopterygii</taxon>
        <taxon>Neopterygii</taxon>
        <taxon>Teleostei</taxon>
        <taxon>Neoteleostei</taxon>
        <taxon>Acanthomorphata</taxon>
        <taxon>Eupercaria</taxon>
        <taxon>Tetraodontiformes</taxon>
        <taxon>Tetradontoidea</taxon>
        <taxon>Tetraodontidae</taxon>
        <taxon>Tetraodon</taxon>
    </lineage>
</organism>
<feature type="non-terminal residue" evidence="4">
    <location>
        <position position="1"/>
    </location>
</feature>
<dbReference type="EMBL" id="CAAE01004629">
    <property type="protein sequence ID" value="CAF88391.1"/>
    <property type="molecule type" value="Genomic_DNA"/>
</dbReference>
<feature type="compositionally biased region" description="Low complexity" evidence="3">
    <location>
        <begin position="19"/>
        <end position="35"/>
    </location>
</feature>
<evidence type="ECO:0000256" key="2">
    <source>
        <dbReference type="ARBA" id="ARBA00023054"/>
    </source>
</evidence>
<dbReference type="GO" id="GO:0000981">
    <property type="term" value="F:DNA-binding transcription factor activity, RNA polymerase II-specific"/>
    <property type="evidence" value="ECO:0007669"/>
    <property type="project" value="TreeGrafter"/>
</dbReference>
<reference evidence="4" key="2">
    <citation type="submission" date="2004-02" db="EMBL/GenBank/DDBJ databases">
        <authorList>
            <consortium name="Genoscope"/>
            <consortium name="Whitehead Institute Centre for Genome Research"/>
        </authorList>
    </citation>
    <scope>NUCLEOTIDE SEQUENCE</scope>
</reference>
<dbReference type="AlphaFoldDB" id="Q4TFE1"/>
<dbReference type="OrthoDB" id="10028421at2759"/>
<proteinExistence type="inferred from homology"/>
<feature type="non-terminal residue" evidence="4">
    <location>
        <position position="75"/>
    </location>
</feature>
<dbReference type="Pfam" id="PF09738">
    <property type="entry name" value="LRRFIP"/>
    <property type="match status" value="1"/>
</dbReference>
<reference evidence="4" key="1">
    <citation type="journal article" date="2004" name="Nature">
        <title>Genome duplication in the teleost fish Tetraodon nigroviridis reveals the early vertebrate proto-karyotype.</title>
        <authorList>
            <person name="Jaillon O."/>
            <person name="Aury J.-M."/>
            <person name="Brunet F."/>
            <person name="Petit J.-L."/>
            <person name="Stange-Thomann N."/>
            <person name="Mauceli E."/>
            <person name="Bouneau L."/>
            <person name="Fischer C."/>
            <person name="Ozouf-Costaz C."/>
            <person name="Bernot A."/>
            <person name="Nicaud S."/>
            <person name="Jaffe D."/>
            <person name="Fisher S."/>
            <person name="Lutfalla G."/>
            <person name="Dossat C."/>
            <person name="Segurens B."/>
            <person name="Dasilva C."/>
            <person name="Salanoubat M."/>
            <person name="Levy M."/>
            <person name="Boudet N."/>
            <person name="Castellano S."/>
            <person name="Anthouard V."/>
            <person name="Jubin C."/>
            <person name="Castelli V."/>
            <person name="Katinka M."/>
            <person name="Vacherie B."/>
            <person name="Biemont C."/>
            <person name="Skalli Z."/>
            <person name="Cattolico L."/>
            <person name="Poulain J."/>
            <person name="De Berardinis V."/>
            <person name="Cruaud C."/>
            <person name="Duprat S."/>
            <person name="Brottier P."/>
            <person name="Coutanceau J.-P."/>
            <person name="Gouzy J."/>
            <person name="Parra G."/>
            <person name="Lardier G."/>
            <person name="Chapple C."/>
            <person name="McKernan K.J."/>
            <person name="McEwan P."/>
            <person name="Bosak S."/>
            <person name="Kellis M."/>
            <person name="Volff J.-N."/>
            <person name="Guigo R."/>
            <person name="Zody M.C."/>
            <person name="Mesirov J."/>
            <person name="Lindblad-Toh K."/>
            <person name="Birren B."/>
            <person name="Nusbaum C."/>
            <person name="Kahn D."/>
            <person name="Robinson-Rechavi M."/>
            <person name="Laudet V."/>
            <person name="Schachter V."/>
            <person name="Quetier F."/>
            <person name="Saurin W."/>
            <person name="Scarpelli C."/>
            <person name="Wincker P."/>
            <person name="Lander E.S."/>
            <person name="Weissenbach J."/>
            <person name="Roest Crollius H."/>
        </authorList>
    </citation>
    <scope>NUCLEOTIDE SEQUENCE [LARGE SCALE GENOMIC DNA]</scope>
</reference>
<name>Q4TFE1_TETNG</name>
<evidence type="ECO:0000256" key="1">
    <source>
        <dbReference type="ARBA" id="ARBA00008275"/>
    </source>
</evidence>
<feature type="region of interest" description="Disordered" evidence="3">
    <location>
        <begin position="1"/>
        <end position="37"/>
    </location>
</feature>
<dbReference type="KEGG" id="tng:GSTEN00001693G001"/>
<keyword evidence="2" id="KW-0175">Coiled coil</keyword>
<gene>
    <name evidence="4" type="ORF">GSTENG00001693001</name>
</gene>
<dbReference type="PANTHER" id="PTHR19212">
    <property type="entry name" value="LEUCINE RICH REPEAT IN FLII INTERACTING PROTEIN"/>
    <property type="match status" value="1"/>
</dbReference>
<dbReference type="InterPro" id="IPR019139">
    <property type="entry name" value="LRRFIP1/2"/>
</dbReference>
<evidence type="ECO:0000256" key="3">
    <source>
        <dbReference type="SAM" id="MobiDB-lite"/>
    </source>
</evidence>
<evidence type="ECO:0000313" key="4">
    <source>
        <dbReference type="EMBL" id="CAF88391.1"/>
    </source>
</evidence>
<dbReference type="PANTHER" id="PTHR19212:SF5">
    <property type="entry name" value="LEUCINE-RICH REPEAT FLIGHTLESS-INTERACTING PROTEIN 1"/>
    <property type="match status" value="1"/>
</dbReference>
<comment type="similarity">
    <text evidence="1">Belongs to the LRRFIP family.</text>
</comment>
<sequence>FNSQGSRAASALTGGILPSLGGTSSRRGSGETSLTVDAETSLREIKEIHELKDQIQDVEIKYTQNLKEVKVSEAQ</sequence>
<dbReference type="GO" id="GO:0000978">
    <property type="term" value="F:RNA polymerase II cis-regulatory region sequence-specific DNA binding"/>
    <property type="evidence" value="ECO:0007669"/>
    <property type="project" value="TreeGrafter"/>
</dbReference>
<accession>Q4TFE1</accession>
<protein>
    <submittedName>
        <fullName evidence="4">Chromosome undetermined SCAF4629, whole genome shotgun sequence</fullName>
    </submittedName>
</protein>